<dbReference type="AlphaFoldDB" id="A0A9D1XTP4"/>
<keyword evidence="1" id="KW-1133">Transmembrane helix</keyword>
<organism evidence="2 3">
    <name type="scientific">Candidatus Parabacteroides intestinigallinarum</name>
    <dbReference type="NCBI Taxonomy" id="2838722"/>
    <lineage>
        <taxon>Bacteria</taxon>
        <taxon>Pseudomonadati</taxon>
        <taxon>Bacteroidota</taxon>
        <taxon>Bacteroidia</taxon>
        <taxon>Bacteroidales</taxon>
        <taxon>Tannerellaceae</taxon>
        <taxon>Parabacteroides</taxon>
    </lineage>
</organism>
<evidence type="ECO:0000313" key="3">
    <source>
        <dbReference type="Proteomes" id="UP000823847"/>
    </source>
</evidence>
<dbReference type="Pfam" id="PF01066">
    <property type="entry name" value="CDP-OH_P_transf"/>
    <property type="match status" value="1"/>
</dbReference>
<dbReference type="GO" id="GO:0016020">
    <property type="term" value="C:membrane"/>
    <property type="evidence" value="ECO:0007669"/>
    <property type="project" value="InterPro"/>
</dbReference>
<feature type="transmembrane region" description="Helical" evidence="1">
    <location>
        <begin position="51"/>
        <end position="84"/>
    </location>
</feature>
<dbReference type="Gene3D" id="1.20.120.1760">
    <property type="match status" value="1"/>
</dbReference>
<sequence length="302" mass="35013">MSETKVSPNLEATLKSLDTEEFIDIHFYRPIGYRWALLFNKLNVSPNSVTVASIFIGIAAGICFYFQSLAINIVGMLLLVWANMYDSADGQLARMTGKKSALGRILDGTAGDLWFISIYAAICLRLTPEGWGIWIWLLAATTGFFHSKQAAMADYYRNIHLLFLKGKSGSELSHSPQLKENFKKMKWRDGFIYKLFEAFYINYTVGQEAWTPRFQEMMNIIREKYDGQAPEWFRTAFRAKSLPLMKYTNMLSFNTRVIALFVSLFINMPWLYFLFEITVLNAMLLYMIRRHERVCAEFCKQL</sequence>
<keyword evidence="1" id="KW-0812">Transmembrane</keyword>
<evidence type="ECO:0000256" key="1">
    <source>
        <dbReference type="SAM" id="Phobius"/>
    </source>
</evidence>
<dbReference type="Proteomes" id="UP000823847">
    <property type="component" value="Unassembled WGS sequence"/>
</dbReference>
<dbReference type="GO" id="GO:0016780">
    <property type="term" value="F:phosphotransferase activity, for other substituted phosphate groups"/>
    <property type="evidence" value="ECO:0007669"/>
    <property type="project" value="InterPro"/>
</dbReference>
<name>A0A9D1XTP4_9BACT</name>
<feature type="transmembrane region" description="Helical" evidence="1">
    <location>
        <begin position="133"/>
        <end position="151"/>
    </location>
</feature>
<dbReference type="EMBL" id="DXEN01000088">
    <property type="protein sequence ID" value="HIX87353.1"/>
    <property type="molecule type" value="Genomic_DNA"/>
</dbReference>
<accession>A0A9D1XTP4</accession>
<keyword evidence="1" id="KW-0472">Membrane</keyword>
<gene>
    <name evidence="2" type="ORF">H9848_12225</name>
</gene>
<proteinExistence type="predicted"/>
<protein>
    <submittedName>
        <fullName evidence="2">CDP-alcohol phosphatidyltransferase family protein</fullName>
    </submittedName>
</protein>
<comment type="caution">
    <text evidence="2">The sequence shown here is derived from an EMBL/GenBank/DDBJ whole genome shotgun (WGS) entry which is preliminary data.</text>
</comment>
<evidence type="ECO:0000313" key="2">
    <source>
        <dbReference type="EMBL" id="HIX87353.1"/>
    </source>
</evidence>
<feature type="transmembrane region" description="Helical" evidence="1">
    <location>
        <begin position="105"/>
        <end position="127"/>
    </location>
</feature>
<dbReference type="InterPro" id="IPR043130">
    <property type="entry name" value="CDP-OH_PTrfase_TM_dom"/>
</dbReference>
<reference evidence="2" key="1">
    <citation type="journal article" date="2021" name="PeerJ">
        <title>Extensive microbial diversity within the chicken gut microbiome revealed by metagenomics and culture.</title>
        <authorList>
            <person name="Gilroy R."/>
            <person name="Ravi A."/>
            <person name="Getino M."/>
            <person name="Pursley I."/>
            <person name="Horton D.L."/>
            <person name="Alikhan N.F."/>
            <person name="Baker D."/>
            <person name="Gharbi K."/>
            <person name="Hall N."/>
            <person name="Watson M."/>
            <person name="Adriaenssens E.M."/>
            <person name="Foster-Nyarko E."/>
            <person name="Jarju S."/>
            <person name="Secka A."/>
            <person name="Antonio M."/>
            <person name="Oren A."/>
            <person name="Chaudhuri R.R."/>
            <person name="La Ragione R."/>
            <person name="Hildebrand F."/>
            <person name="Pallen M.J."/>
        </authorList>
    </citation>
    <scope>NUCLEOTIDE SEQUENCE</scope>
    <source>
        <strain evidence="2">ChiHecec2B26-12326</strain>
    </source>
</reference>
<reference evidence="2" key="2">
    <citation type="submission" date="2021-04" db="EMBL/GenBank/DDBJ databases">
        <authorList>
            <person name="Gilroy R."/>
        </authorList>
    </citation>
    <scope>NUCLEOTIDE SEQUENCE</scope>
    <source>
        <strain evidence="2">ChiHecec2B26-12326</strain>
    </source>
</reference>
<dbReference type="GO" id="GO:0008654">
    <property type="term" value="P:phospholipid biosynthetic process"/>
    <property type="evidence" value="ECO:0007669"/>
    <property type="project" value="InterPro"/>
</dbReference>
<dbReference type="InterPro" id="IPR000462">
    <property type="entry name" value="CDP-OH_P_trans"/>
</dbReference>